<dbReference type="InterPro" id="IPR034768">
    <property type="entry name" value="4FE4S_WBL"/>
</dbReference>
<evidence type="ECO:0000256" key="1">
    <source>
        <dbReference type="ARBA" id="ARBA00001966"/>
    </source>
</evidence>
<evidence type="ECO:0000256" key="3">
    <source>
        <dbReference type="ARBA" id="ARBA00006597"/>
    </source>
</evidence>
<dbReference type="Pfam" id="PF02467">
    <property type="entry name" value="Whib"/>
    <property type="match status" value="1"/>
</dbReference>
<dbReference type="InterPro" id="IPR003482">
    <property type="entry name" value="Whib"/>
</dbReference>
<organism evidence="13 14">
    <name type="scientific">Streptomyces spinosisporus</name>
    <dbReference type="NCBI Taxonomy" id="2927582"/>
    <lineage>
        <taxon>Bacteria</taxon>
        <taxon>Bacillati</taxon>
        <taxon>Actinomycetota</taxon>
        <taxon>Actinomycetes</taxon>
        <taxon>Kitasatosporales</taxon>
        <taxon>Streptomycetaceae</taxon>
        <taxon>Streptomyces</taxon>
    </lineage>
</organism>
<comment type="subcellular location">
    <subcellularLocation>
        <location evidence="2">Cytoplasm</location>
    </subcellularLocation>
</comment>
<keyword evidence="9" id="KW-0238">DNA-binding</keyword>
<evidence type="ECO:0000313" key="13">
    <source>
        <dbReference type="EMBL" id="MCI3246493.1"/>
    </source>
</evidence>
<accession>A0ABS9XWN0</accession>
<dbReference type="RefSeq" id="WP_242713825.1">
    <property type="nucleotide sequence ID" value="NZ_JALDAX010000038.1"/>
</dbReference>
<keyword evidence="7" id="KW-0411">Iron-sulfur</keyword>
<keyword evidence="10" id="KW-1015">Disulfide bond</keyword>
<evidence type="ECO:0000256" key="11">
    <source>
        <dbReference type="ARBA" id="ARBA00023163"/>
    </source>
</evidence>
<keyword evidence="5" id="KW-0479">Metal-binding</keyword>
<evidence type="ECO:0000256" key="8">
    <source>
        <dbReference type="ARBA" id="ARBA00023015"/>
    </source>
</evidence>
<feature type="domain" description="4Fe-4S Wbl-type" evidence="12">
    <location>
        <begin position="10"/>
        <end position="79"/>
    </location>
</feature>
<name>A0ABS9XWN0_9ACTN</name>
<evidence type="ECO:0000256" key="4">
    <source>
        <dbReference type="ARBA" id="ARBA00022485"/>
    </source>
</evidence>
<comment type="cofactor">
    <cofactor evidence="1">
        <name>[4Fe-4S] cluster</name>
        <dbReference type="ChEBI" id="CHEBI:49883"/>
    </cofactor>
</comment>
<dbReference type="PANTHER" id="PTHR38839">
    <property type="entry name" value="TRANSCRIPTIONAL REGULATOR WHID-RELATED"/>
    <property type="match status" value="1"/>
</dbReference>
<evidence type="ECO:0000256" key="2">
    <source>
        <dbReference type="ARBA" id="ARBA00004496"/>
    </source>
</evidence>
<evidence type="ECO:0000256" key="10">
    <source>
        <dbReference type="ARBA" id="ARBA00023157"/>
    </source>
</evidence>
<comment type="caution">
    <text evidence="13">The sequence shown here is derived from an EMBL/GenBank/DDBJ whole genome shotgun (WGS) entry which is preliminary data.</text>
</comment>
<keyword evidence="14" id="KW-1185">Reference proteome</keyword>
<dbReference type="EMBL" id="JALDAX010000038">
    <property type="protein sequence ID" value="MCI3246493.1"/>
    <property type="molecule type" value="Genomic_DNA"/>
</dbReference>
<keyword evidence="11" id="KW-0804">Transcription</keyword>
<evidence type="ECO:0000256" key="6">
    <source>
        <dbReference type="ARBA" id="ARBA00023004"/>
    </source>
</evidence>
<evidence type="ECO:0000256" key="7">
    <source>
        <dbReference type="ARBA" id="ARBA00023014"/>
    </source>
</evidence>
<evidence type="ECO:0000256" key="5">
    <source>
        <dbReference type="ARBA" id="ARBA00022723"/>
    </source>
</evidence>
<reference evidence="13" key="1">
    <citation type="submission" date="2022-03" db="EMBL/GenBank/DDBJ databases">
        <title>Streptomyces 7R015 and 7R016 isolated from Barleria lupulina in Thailand.</title>
        <authorList>
            <person name="Kanchanasin P."/>
            <person name="Phongsopitanun W."/>
            <person name="Tanasupawat S."/>
        </authorList>
    </citation>
    <scope>NUCLEOTIDE SEQUENCE</scope>
    <source>
        <strain evidence="13">7R016</strain>
    </source>
</reference>
<keyword evidence="6" id="KW-0408">Iron</keyword>
<evidence type="ECO:0000259" key="12">
    <source>
        <dbReference type="PROSITE" id="PS51674"/>
    </source>
</evidence>
<evidence type="ECO:0000313" key="14">
    <source>
        <dbReference type="Proteomes" id="UP001165270"/>
    </source>
</evidence>
<protein>
    <submittedName>
        <fullName evidence="13">WhiB family transcriptional regulator</fullName>
    </submittedName>
</protein>
<gene>
    <name evidence="13" type="ORF">MQN93_43120</name>
</gene>
<proteinExistence type="inferred from homology"/>
<evidence type="ECO:0000256" key="9">
    <source>
        <dbReference type="ARBA" id="ARBA00023125"/>
    </source>
</evidence>
<keyword evidence="8" id="KW-0805">Transcription regulation</keyword>
<dbReference type="Proteomes" id="UP001165270">
    <property type="component" value="Unassembled WGS sequence"/>
</dbReference>
<comment type="similarity">
    <text evidence="3">Belongs to the WhiB family.</text>
</comment>
<sequence>MSDTWPEQAICATPQYEGHANLWFPNPEDREAITAAKRVCASCPVRLACLSDALAEEGSRHAENRFGIRGGQTSEDRYRLYARSIRARRRQAEEVAV</sequence>
<dbReference type="PROSITE" id="PS51674">
    <property type="entry name" value="4FE4S_WBL"/>
    <property type="match status" value="1"/>
</dbReference>
<keyword evidence="4" id="KW-0004">4Fe-4S</keyword>